<accession>M2TZ95</accession>
<evidence type="ECO:0000259" key="2">
    <source>
        <dbReference type="SMART" id="SM00829"/>
    </source>
</evidence>
<dbReference type="STRING" id="701091.M2TZ95"/>
<organism evidence="3 4">
    <name type="scientific">Cochliobolus heterostrophus (strain C5 / ATCC 48332 / race O)</name>
    <name type="common">Southern corn leaf blight fungus</name>
    <name type="synonym">Bipolaris maydis</name>
    <dbReference type="NCBI Taxonomy" id="701091"/>
    <lineage>
        <taxon>Eukaryota</taxon>
        <taxon>Fungi</taxon>
        <taxon>Dikarya</taxon>
        <taxon>Ascomycota</taxon>
        <taxon>Pezizomycotina</taxon>
        <taxon>Dothideomycetes</taxon>
        <taxon>Pleosporomycetidae</taxon>
        <taxon>Pleosporales</taxon>
        <taxon>Pleosporineae</taxon>
        <taxon>Pleosporaceae</taxon>
        <taxon>Bipolaris</taxon>
    </lineage>
</organism>
<evidence type="ECO:0000256" key="1">
    <source>
        <dbReference type="ARBA" id="ARBA00023002"/>
    </source>
</evidence>
<sequence length="389" mass="42031">MKCAVVVGPQKPIELWEKRVPPPAPGCVNVEVQRAGVCGTDIHLWEEQDVYLEPFILGHKGVGTIVHLGEGVTTDHAGIEVSPGDAVYWNPIRPCHSCYECTIERDLTGCKNGTLFSAATGSVTSDVPLDAFIALGCALPTMLKGLENLGPIQRGSNVLVQGCGAVGLASIMLARLAGAKTVICVDGNQSRMEMAERFGADEVLDIHSKDYGTAGAQGFSLAIEYSGRAAVVEEGLTLLAHNARYLLVGTWAGSGNVPLLPFDVVRKALKIIGITYESPENYYEAARIVETNCCLFPLADCVTHRFRLDQVQEAFSVVTSVSAIKAVIMPQEGFMGTMTLELHVSGTASKDAKVCIASSTLNLENFDREVVQPSSFWETRKFHKFFHDR</sequence>
<dbReference type="EMBL" id="KB445582">
    <property type="protein sequence ID" value="EMD87171.1"/>
    <property type="molecule type" value="Genomic_DNA"/>
</dbReference>
<dbReference type="AlphaFoldDB" id="M2TZ95"/>
<reference evidence="4" key="2">
    <citation type="journal article" date="2013" name="PLoS Genet.">
        <title>Comparative genome structure, secondary metabolite, and effector coding capacity across Cochliobolus pathogens.</title>
        <authorList>
            <person name="Condon B.J."/>
            <person name="Leng Y."/>
            <person name="Wu D."/>
            <person name="Bushley K.E."/>
            <person name="Ohm R.A."/>
            <person name="Otillar R."/>
            <person name="Martin J."/>
            <person name="Schackwitz W."/>
            <person name="Grimwood J."/>
            <person name="MohdZainudin N."/>
            <person name="Xue C."/>
            <person name="Wang R."/>
            <person name="Manning V.A."/>
            <person name="Dhillon B."/>
            <person name="Tu Z.J."/>
            <person name="Steffenson B.J."/>
            <person name="Salamov A."/>
            <person name="Sun H."/>
            <person name="Lowry S."/>
            <person name="LaButti K."/>
            <person name="Han J."/>
            <person name="Copeland A."/>
            <person name="Lindquist E."/>
            <person name="Barry K."/>
            <person name="Schmutz J."/>
            <person name="Baker S.E."/>
            <person name="Ciuffetti L.M."/>
            <person name="Grigoriev I.V."/>
            <person name="Zhong S."/>
            <person name="Turgeon B.G."/>
        </authorList>
    </citation>
    <scope>NUCLEOTIDE SEQUENCE [LARGE SCALE GENOMIC DNA]</scope>
    <source>
        <strain evidence="4">C5 / ATCC 48332 / race O</strain>
    </source>
</reference>
<keyword evidence="1" id="KW-0560">Oxidoreductase</keyword>
<dbReference type="PANTHER" id="PTHR43401">
    <property type="entry name" value="L-THREONINE 3-DEHYDROGENASE"/>
    <property type="match status" value="1"/>
</dbReference>
<evidence type="ECO:0000313" key="3">
    <source>
        <dbReference type="EMBL" id="EMD87171.1"/>
    </source>
</evidence>
<gene>
    <name evidence="3" type="ORF">COCHEDRAFT_1033636</name>
</gene>
<dbReference type="Gene3D" id="3.90.180.10">
    <property type="entry name" value="Medium-chain alcohol dehydrogenases, catalytic domain"/>
    <property type="match status" value="2"/>
</dbReference>
<dbReference type="InterPro" id="IPR013149">
    <property type="entry name" value="ADH-like_C"/>
</dbReference>
<dbReference type="SMART" id="SM00829">
    <property type="entry name" value="PKS_ER"/>
    <property type="match status" value="1"/>
</dbReference>
<dbReference type="InterPro" id="IPR013154">
    <property type="entry name" value="ADH-like_N"/>
</dbReference>
<dbReference type="InterPro" id="IPR050129">
    <property type="entry name" value="Zn_alcohol_dh"/>
</dbReference>
<dbReference type="InterPro" id="IPR020843">
    <property type="entry name" value="ER"/>
</dbReference>
<evidence type="ECO:0000313" key="4">
    <source>
        <dbReference type="Proteomes" id="UP000016936"/>
    </source>
</evidence>
<dbReference type="CDD" id="cd08231">
    <property type="entry name" value="MDR_TM0436_like"/>
    <property type="match status" value="1"/>
</dbReference>
<keyword evidence="4" id="KW-1185">Reference proteome</keyword>
<dbReference type="InterPro" id="IPR011032">
    <property type="entry name" value="GroES-like_sf"/>
</dbReference>
<name>M2TZ95_COCH5</name>
<dbReference type="OMA" id="GWSESTC"/>
<dbReference type="HOGENOM" id="CLU_026673_11_0_1"/>
<dbReference type="Pfam" id="PF00107">
    <property type="entry name" value="ADH_zinc_N"/>
    <property type="match status" value="1"/>
</dbReference>
<protein>
    <recommendedName>
        <fullName evidence="2">Enoyl reductase (ER) domain-containing protein</fullName>
    </recommendedName>
</protein>
<dbReference type="SUPFAM" id="SSF51735">
    <property type="entry name" value="NAD(P)-binding Rossmann-fold domains"/>
    <property type="match status" value="1"/>
</dbReference>
<dbReference type="GO" id="GO:0016491">
    <property type="term" value="F:oxidoreductase activity"/>
    <property type="evidence" value="ECO:0007669"/>
    <property type="project" value="UniProtKB-KW"/>
</dbReference>
<dbReference type="eggNOG" id="KOG0022">
    <property type="taxonomic scope" value="Eukaryota"/>
</dbReference>
<dbReference type="Proteomes" id="UP000016936">
    <property type="component" value="Unassembled WGS sequence"/>
</dbReference>
<proteinExistence type="predicted"/>
<dbReference type="Gene3D" id="3.40.50.720">
    <property type="entry name" value="NAD(P)-binding Rossmann-like Domain"/>
    <property type="match status" value="1"/>
</dbReference>
<dbReference type="SUPFAM" id="SSF50129">
    <property type="entry name" value="GroES-like"/>
    <property type="match status" value="1"/>
</dbReference>
<feature type="domain" description="Enoyl reductase (ER)" evidence="2">
    <location>
        <begin position="8"/>
        <end position="328"/>
    </location>
</feature>
<reference evidence="3 4" key="1">
    <citation type="journal article" date="2012" name="PLoS Pathog.">
        <title>Diverse lifestyles and strategies of plant pathogenesis encoded in the genomes of eighteen Dothideomycetes fungi.</title>
        <authorList>
            <person name="Ohm R.A."/>
            <person name="Feau N."/>
            <person name="Henrissat B."/>
            <person name="Schoch C.L."/>
            <person name="Horwitz B.A."/>
            <person name="Barry K.W."/>
            <person name="Condon B.J."/>
            <person name="Copeland A.C."/>
            <person name="Dhillon B."/>
            <person name="Glaser F."/>
            <person name="Hesse C.N."/>
            <person name="Kosti I."/>
            <person name="LaButti K."/>
            <person name="Lindquist E.A."/>
            <person name="Lucas S."/>
            <person name="Salamov A.A."/>
            <person name="Bradshaw R.E."/>
            <person name="Ciuffetti L."/>
            <person name="Hamelin R.C."/>
            <person name="Kema G.H.J."/>
            <person name="Lawrence C."/>
            <person name="Scott J.A."/>
            <person name="Spatafora J.W."/>
            <person name="Turgeon B.G."/>
            <person name="de Wit P.J.G.M."/>
            <person name="Zhong S."/>
            <person name="Goodwin S.B."/>
            <person name="Grigoriev I.V."/>
        </authorList>
    </citation>
    <scope>NUCLEOTIDE SEQUENCE [LARGE SCALE GENOMIC DNA]</scope>
    <source>
        <strain evidence="4">C5 / ATCC 48332 / race O</strain>
    </source>
</reference>
<dbReference type="Pfam" id="PF08240">
    <property type="entry name" value="ADH_N"/>
    <property type="match status" value="1"/>
</dbReference>
<dbReference type="InterPro" id="IPR036291">
    <property type="entry name" value="NAD(P)-bd_dom_sf"/>
</dbReference>